<accession>K1QMA7</accession>
<reference evidence="1" key="1">
    <citation type="journal article" date="2012" name="Nature">
        <title>The oyster genome reveals stress adaptation and complexity of shell formation.</title>
        <authorList>
            <person name="Zhang G."/>
            <person name="Fang X."/>
            <person name="Guo X."/>
            <person name="Li L."/>
            <person name="Luo R."/>
            <person name="Xu F."/>
            <person name="Yang P."/>
            <person name="Zhang L."/>
            <person name="Wang X."/>
            <person name="Qi H."/>
            <person name="Xiong Z."/>
            <person name="Que H."/>
            <person name="Xie Y."/>
            <person name="Holland P.W."/>
            <person name="Paps J."/>
            <person name="Zhu Y."/>
            <person name="Wu F."/>
            <person name="Chen Y."/>
            <person name="Wang J."/>
            <person name="Peng C."/>
            <person name="Meng J."/>
            <person name="Yang L."/>
            <person name="Liu J."/>
            <person name="Wen B."/>
            <person name="Zhang N."/>
            <person name="Huang Z."/>
            <person name="Zhu Q."/>
            <person name="Feng Y."/>
            <person name="Mount A."/>
            <person name="Hedgecock D."/>
            <person name="Xu Z."/>
            <person name="Liu Y."/>
            <person name="Domazet-Loso T."/>
            <person name="Du Y."/>
            <person name="Sun X."/>
            <person name="Zhang S."/>
            <person name="Liu B."/>
            <person name="Cheng P."/>
            <person name="Jiang X."/>
            <person name="Li J."/>
            <person name="Fan D."/>
            <person name="Wang W."/>
            <person name="Fu W."/>
            <person name="Wang T."/>
            <person name="Wang B."/>
            <person name="Zhang J."/>
            <person name="Peng Z."/>
            <person name="Li Y."/>
            <person name="Li N."/>
            <person name="Wang J."/>
            <person name="Chen M."/>
            <person name="He Y."/>
            <person name="Tan F."/>
            <person name="Song X."/>
            <person name="Zheng Q."/>
            <person name="Huang R."/>
            <person name="Yang H."/>
            <person name="Du X."/>
            <person name="Chen L."/>
            <person name="Yang M."/>
            <person name="Gaffney P.M."/>
            <person name="Wang S."/>
            <person name="Luo L."/>
            <person name="She Z."/>
            <person name="Ming Y."/>
            <person name="Huang W."/>
            <person name="Zhang S."/>
            <person name="Huang B."/>
            <person name="Zhang Y."/>
            <person name="Qu T."/>
            <person name="Ni P."/>
            <person name="Miao G."/>
            <person name="Wang J."/>
            <person name="Wang Q."/>
            <person name="Steinberg C.E."/>
            <person name="Wang H."/>
            <person name="Li N."/>
            <person name="Qian L."/>
            <person name="Zhang G."/>
            <person name="Li Y."/>
            <person name="Yang H."/>
            <person name="Liu X."/>
            <person name="Wang J."/>
            <person name="Yin Y."/>
            <person name="Wang J."/>
        </authorList>
    </citation>
    <scope>NUCLEOTIDE SEQUENCE [LARGE SCALE GENOMIC DNA]</scope>
    <source>
        <strain evidence="1">05x7-T-G4-1.051#20</strain>
    </source>
</reference>
<evidence type="ECO:0000313" key="1">
    <source>
        <dbReference type="EMBL" id="EKC29970.1"/>
    </source>
</evidence>
<dbReference type="InParanoid" id="K1QMA7"/>
<dbReference type="HOGENOM" id="CLU_1983692_0_0_1"/>
<dbReference type="AlphaFoldDB" id="K1QMA7"/>
<dbReference type="EMBL" id="JH817032">
    <property type="protein sequence ID" value="EKC29970.1"/>
    <property type="molecule type" value="Genomic_DNA"/>
</dbReference>
<sequence>MVDPPDPVPTVRGVLVDRPCHPSPSIAADVSPPGSPLDKADNPPEEDEASFPIDARNAEGVPVQDPSESSLVLWEPWRPGTVASFAPNPEYPRPAPGALTGGYVLAEMPRGYPGARRVHLLILQEW</sequence>
<gene>
    <name evidence="1" type="ORF">CGI_10004509</name>
</gene>
<proteinExistence type="predicted"/>
<organism evidence="1">
    <name type="scientific">Magallana gigas</name>
    <name type="common">Pacific oyster</name>
    <name type="synonym">Crassostrea gigas</name>
    <dbReference type="NCBI Taxonomy" id="29159"/>
    <lineage>
        <taxon>Eukaryota</taxon>
        <taxon>Metazoa</taxon>
        <taxon>Spiralia</taxon>
        <taxon>Lophotrochozoa</taxon>
        <taxon>Mollusca</taxon>
        <taxon>Bivalvia</taxon>
        <taxon>Autobranchia</taxon>
        <taxon>Pteriomorphia</taxon>
        <taxon>Ostreida</taxon>
        <taxon>Ostreoidea</taxon>
        <taxon>Ostreidae</taxon>
        <taxon>Magallana</taxon>
    </lineage>
</organism>
<protein>
    <submittedName>
        <fullName evidence="1">Uncharacterized protein</fullName>
    </submittedName>
</protein>
<name>K1QMA7_MAGGI</name>